<evidence type="ECO:0000313" key="2">
    <source>
        <dbReference type="EMBL" id="GAV60886.1"/>
    </source>
</evidence>
<keyword evidence="3" id="KW-1185">Reference proteome</keyword>
<organism evidence="2 3">
    <name type="scientific">Cephalotus follicularis</name>
    <name type="common">Albany pitcher plant</name>
    <dbReference type="NCBI Taxonomy" id="3775"/>
    <lineage>
        <taxon>Eukaryota</taxon>
        <taxon>Viridiplantae</taxon>
        <taxon>Streptophyta</taxon>
        <taxon>Embryophyta</taxon>
        <taxon>Tracheophyta</taxon>
        <taxon>Spermatophyta</taxon>
        <taxon>Magnoliopsida</taxon>
        <taxon>eudicotyledons</taxon>
        <taxon>Gunneridae</taxon>
        <taxon>Pentapetalae</taxon>
        <taxon>rosids</taxon>
        <taxon>fabids</taxon>
        <taxon>Oxalidales</taxon>
        <taxon>Cephalotaceae</taxon>
        <taxon>Cephalotus</taxon>
    </lineage>
</organism>
<dbReference type="Proteomes" id="UP000187406">
    <property type="component" value="Unassembled WGS sequence"/>
</dbReference>
<proteinExistence type="predicted"/>
<dbReference type="STRING" id="3775.A0A1Q3AYP6"/>
<dbReference type="FunCoup" id="A0A1Q3AYP6">
    <property type="interactions" value="1178"/>
</dbReference>
<dbReference type="InParanoid" id="A0A1Q3AYP6"/>
<reference evidence="3" key="1">
    <citation type="submission" date="2016-04" db="EMBL/GenBank/DDBJ databases">
        <title>Cephalotus genome sequencing.</title>
        <authorList>
            <person name="Fukushima K."/>
            <person name="Hasebe M."/>
            <person name="Fang X."/>
        </authorList>
    </citation>
    <scope>NUCLEOTIDE SEQUENCE [LARGE SCALE GENOMIC DNA]</scope>
    <source>
        <strain evidence="3">cv. St1</strain>
    </source>
</reference>
<dbReference type="PANTHER" id="PTHR47911:SF1">
    <property type="entry name" value="OS06G0664400 PROTEIN"/>
    <property type="match status" value="1"/>
</dbReference>
<dbReference type="AlphaFoldDB" id="A0A1Q3AYP6"/>
<dbReference type="PANTHER" id="PTHR47911">
    <property type="entry name" value="HYDROXYPROLINE-RICH GLYCOPROTEIN-LIKE"/>
    <property type="match status" value="1"/>
</dbReference>
<feature type="compositionally biased region" description="Gly residues" evidence="1">
    <location>
        <begin position="219"/>
        <end position="231"/>
    </location>
</feature>
<dbReference type="OrthoDB" id="1932806at2759"/>
<feature type="compositionally biased region" description="Gly residues" evidence="1">
    <location>
        <begin position="37"/>
        <end position="49"/>
    </location>
</feature>
<dbReference type="EMBL" id="BDDD01000176">
    <property type="protein sequence ID" value="GAV60886.1"/>
    <property type="molecule type" value="Genomic_DNA"/>
</dbReference>
<sequence length="447" mass="48789">MRRTIGKSITTPDIITVTKQQYPFLIHFSSSFSTSASGGGRGRGGGGFAIGSLFTETPGKPDSVDSRPESTESPPTGLGHGRGRPIASDPIPPSFSSVVPPIKNSQPGTGRGRVFTDSSPSQPPQTGIGRGQGTTDDPVSAAPTPKTPIFAELEELKNAESNVPSSFLSAIGGSGCEKPAKKVASPEDAGPAKPKLSREEAMSRAMKILSRGQGDRGGGEVGKYKGTGGRGPPRWIINDDRRRRPPKYSEEGHGDGLYLGDDADGEKLAKRLGAQNMNRLVEGFDDISENVLPLPIEDAYTDAFHTNCLIEFEPEYMMENCDRNPDIDEKPPIPLRDALEKVKPFFMAYEGIQSQEEWEGAINQLMERLPLLKEIVDHYSGPDRVTAKKQEEELERVAKQIPESAPDSMKQFTNRAVLSLKSNPGWRFDKKCQFMDKLVREVSQQYK</sequence>
<comment type="caution">
    <text evidence="2">The sequence shown here is derived from an EMBL/GenBank/DDBJ whole genome shotgun (WGS) entry which is preliminary data.</text>
</comment>
<feature type="region of interest" description="Disordered" evidence="1">
    <location>
        <begin position="211"/>
        <end position="259"/>
    </location>
</feature>
<name>A0A1Q3AYP6_CEPFO</name>
<accession>A0A1Q3AYP6</accession>
<feature type="compositionally biased region" description="Basic and acidic residues" evidence="1">
    <location>
        <begin position="237"/>
        <end position="254"/>
    </location>
</feature>
<protein>
    <submittedName>
        <fullName evidence="2">Uncharacterized protein</fullName>
    </submittedName>
</protein>
<feature type="region of interest" description="Disordered" evidence="1">
    <location>
        <begin position="33"/>
        <end position="199"/>
    </location>
</feature>
<evidence type="ECO:0000256" key="1">
    <source>
        <dbReference type="SAM" id="MobiDB-lite"/>
    </source>
</evidence>
<gene>
    <name evidence="2" type="ORF">CFOL_v3_04414</name>
</gene>
<evidence type="ECO:0000313" key="3">
    <source>
        <dbReference type="Proteomes" id="UP000187406"/>
    </source>
</evidence>
<feature type="compositionally biased region" description="Polar residues" evidence="1">
    <location>
        <begin position="159"/>
        <end position="168"/>
    </location>
</feature>